<keyword evidence="8" id="KW-1185">Reference proteome</keyword>
<dbReference type="GO" id="GO:0006465">
    <property type="term" value="P:signal peptide processing"/>
    <property type="evidence" value="ECO:0007669"/>
    <property type="project" value="InterPro"/>
</dbReference>
<proteinExistence type="inferred from homology"/>
<comment type="subcellular location">
    <subcellularLocation>
        <location evidence="1">Cell membrane</location>
        <topology evidence="1">Single-pass type II membrane protein</topology>
    </subcellularLocation>
</comment>
<keyword evidence="4" id="KW-0378">Hydrolase</keyword>
<evidence type="ECO:0000313" key="8">
    <source>
        <dbReference type="Proteomes" id="UP000037773"/>
    </source>
</evidence>
<evidence type="ECO:0000256" key="5">
    <source>
        <dbReference type="PIRSR" id="PIRSR600223-1"/>
    </source>
</evidence>
<evidence type="ECO:0000256" key="2">
    <source>
        <dbReference type="ARBA" id="ARBA00009370"/>
    </source>
</evidence>
<dbReference type="GO" id="GO:0004252">
    <property type="term" value="F:serine-type endopeptidase activity"/>
    <property type="evidence" value="ECO:0007669"/>
    <property type="project" value="InterPro"/>
</dbReference>
<dbReference type="Proteomes" id="UP000037773">
    <property type="component" value="Unassembled WGS sequence"/>
</dbReference>
<dbReference type="InterPro" id="IPR036286">
    <property type="entry name" value="LexA/Signal_pep-like_sf"/>
</dbReference>
<feature type="domain" description="Peptidase S26" evidence="6">
    <location>
        <begin position="19"/>
        <end position="93"/>
    </location>
</feature>
<accession>A0A0M8QRC7</accession>
<evidence type="ECO:0000256" key="4">
    <source>
        <dbReference type="ARBA" id="ARBA00022801"/>
    </source>
</evidence>
<dbReference type="PROSITE" id="PS00501">
    <property type="entry name" value="SPASE_I_1"/>
    <property type="match status" value="1"/>
</dbReference>
<sequence>MNLPVVGAVLVTLTVGGGLVLARQRYVVVTVAGVSMLPTLAAGDRVLVRRSALARVRAGDLVVSRPPAGGRWDAMTLPTWLIKRAVAVPGDPVPGHVVLDVPEEPGAPVPPGRVVLLGDNPDESLDSRFCGYFRENQIVGVVVRCLAHGDPARSQNTTRRKDTSSCRT</sequence>
<dbReference type="InterPro" id="IPR019756">
    <property type="entry name" value="Pept_S26A_signal_pept_1_Ser-AS"/>
</dbReference>
<dbReference type="AlphaFoldDB" id="A0A0M8QRC7"/>
<feature type="domain" description="Peptidase S26" evidence="6">
    <location>
        <begin position="106"/>
        <end position="143"/>
    </location>
</feature>
<comment type="caution">
    <text evidence="7">The sequence shown here is derived from an EMBL/GenBank/DDBJ whole genome shotgun (WGS) entry which is preliminary data.</text>
</comment>
<dbReference type="PATRIC" id="fig|36816.3.peg.2692"/>
<dbReference type="PANTHER" id="PTHR43390:SF1">
    <property type="entry name" value="CHLOROPLAST PROCESSING PEPTIDASE"/>
    <property type="match status" value="1"/>
</dbReference>
<dbReference type="GO" id="GO:0005886">
    <property type="term" value="C:plasma membrane"/>
    <property type="evidence" value="ECO:0007669"/>
    <property type="project" value="UniProtKB-SubCell"/>
</dbReference>
<dbReference type="SUPFAM" id="SSF51306">
    <property type="entry name" value="LexA/Signal peptidase"/>
    <property type="match status" value="1"/>
</dbReference>
<feature type="active site" evidence="5">
    <location>
        <position position="35"/>
    </location>
</feature>
<protein>
    <recommendedName>
        <fullName evidence="6">Peptidase S26 domain-containing protein</fullName>
    </recommendedName>
</protein>
<reference evidence="7 8" key="1">
    <citation type="submission" date="2015-07" db="EMBL/GenBank/DDBJ databases">
        <authorList>
            <person name="Noorani M."/>
        </authorList>
    </citation>
    <scope>NUCLEOTIDE SEQUENCE [LARGE SCALE GENOMIC DNA]</scope>
    <source>
        <strain evidence="7 8">NRRL B-24567</strain>
    </source>
</reference>
<comment type="similarity">
    <text evidence="2">Belongs to the peptidase S26 family.</text>
</comment>
<dbReference type="EMBL" id="LGCN01000120">
    <property type="protein sequence ID" value="KOT40559.1"/>
    <property type="molecule type" value="Genomic_DNA"/>
</dbReference>
<evidence type="ECO:0000313" key="7">
    <source>
        <dbReference type="EMBL" id="KOT40559.1"/>
    </source>
</evidence>
<keyword evidence="3" id="KW-0645">Protease</keyword>
<dbReference type="PRINTS" id="PR00727">
    <property type="entry name" value="LEADERPTASE"/>
</dbReference>
<feature type="active site" evidence="5">
    <location>
        <position position="83"/>
    </location>
</feature>
<dbReference type="RefSeq" id="WP_051843106.1">
    <property type="nucleotide sequence ID" value="NZ_LGCN01000120.1"/>
</dbReference>
<dbReference type="OrthoDB" id="5518017at2"/>
<organism evidence="7 8">
    <name type="scientific">Streptomyces caelestis</name>
    <dbReference type="NCBI Taxonomy" id="36816"/>
    <lineage>
        <taxon>Bacteria</taxon>
        <taxon>Bacillati</taxon>
        <taxon>Actinomycetota</taxon>
        <taxon>Actinomycetes</taxon>
        <taxon>Kitasatosporales</taxon>
        <taxon>Streptomycetaceae</taxon>
        <taxon>Streptomyces</taxon>
    </lineage>
</organism>
<dbReference type="InterPro" id="IPR000223">
    <property type="entry name" value="Pept_S26A_signal_pept_1"/>
</dbReference>
<dbReference type="Pfam" id="PF10502">
    <property type="entry name" value="Peptidase_S26"/>
    <property type="match status" value="2"/>
</dbReference>
<dbReference type="Gene3D" id="2.10.109.10">
    <property type="entry name" value="Umud Fragment, subunit A"/>
    <property type="match status" value="1"/>
</dbReference>
<dbReference type="InterPro" id="IPR019533">
    <property type="entry name" value="Peptidase_S26"/>
</dbReference>
<dbReference type="CDD" id="cd06530">
    <property type="entry name" value="S26_SPase_I"/>
    <property type="match status" value="1"/>
</dbReference>
<evidence type="ECO:0000256" key="3">
    <source>
        <dbReference type="ARBA" id="ARBA00022670"/>
    </source>
</evidence>
<evidence type="ECO:0000259" key="6">
    <source>
        <dbReference type="Pfam" id="PF10502"/>
    </source>
</evidence>
<evidence type="ECO:0000256" key="1">
    <source>
        <dbReference type="ARBA" id="ARBA00004401"/>
    </source>
</evidence>
<gene>
    <name evidence="7" type="ORF">ADK41_12505</name>
</gene>
<dbReference type="PANTHER" id="PTHR43390">
    <property type="entry name" value="SIGNAL PEPTIDASE I"/>
    <property type="match status" value="1"/>
</dbReference>
<name>A0A0M8QRC7_9ACTN</name>